<feature type="transmembrane region" description="Helical" evidence="6">
    <location>
        <begin position="40"/>
        <end position="62"/>
    </location>
</feature>
<dbReference type="PANTHER" id="PTHR38480:SF1">
    <property type="entry name" value="SLR0254 PROTEIN"/>
    <property type="match status" value="1"/>
</dbReference>
<feature type="domain" description="RDD" evidence="7">
    <location>
        <begin position="33"/>
        <end position="153"/>
    </location>
</feature>
<evidence type="ECO:0000256" key="6">
    <source>
        <dbReference type="SAM" id="Phobius"/>
    </source>
</evidence>
<organism evidence="8 9">
    <name type="scientific">Marichromatium gracile</name>
    <name type="common">Chromatium gracile</name>
    <dbReference type="NCBI Taxonomy" id="1048"/>
    <lineage>
        <taxon>Bacteria</taxon>
        <taxon>Pseudomonadati</taxon>
        <taxon>Pseudomonadota</taxon>
        <taxon>Gammaproteobacteria</taxon>
        <taxon>Chromatiales</taxon>
        <taxon>Chromatiaceae</taxon>
        <taxon>Marichromatium</taxon>
    </lineage>
</organism>
<evidence type="ECO:0000256" key="1">
    <source>
        <dbReference type="ARBA" id="ARBA00004141"/>
    </source>
</evidence>
<dbReference type="GO" id="GO:0016020">
    <property type="term" value="C:membrane"/>
    <property type="evidence" value="ECO:0007669"/>
    <property type="project" value="UniProtKB-SubCell"/>
</dbReference>
<comment type="caution">
    <text evidence="8">The sequence shown here is derived from an EMBL/GenBank/DDBJ whole genome shotgun (WGS) entry which is preliminary data.</text>
</comment>
<evidence type="ECO:0000313" key="9">
    <source>
        <dbReference type="Proteomes" id="UP000295247"/>
    </source>
</evidence>
<keyword evidence="2 6" id="KW-0812">Transmembrane</keyword>
<sequence length="243" mass="25802">MDAPRRDIATPPPPLDTLRLRETPEGIDLGLRVAGAVPRALALALDLLIRLGLYLLLLPLLALADLGVGLALLAVFAIEWFYPVVFEVWRGATPGKRALGLRVVHEDATPVGLPASTLRNLLRTVDFLPAGYALGLVVSLADPDFRRIGDLAAATLVVHDDRPAPRRGPASTTGQRPPPEFDADTRAAILAFAERAPALAEARRIELAEVLTAPRGVRGGAAPALITAWATWLDRGAPDGRAA</sequence>
<dbReference type="EMBL" id="SMDC01000001">
    <property type="protein sequence ID" value="TCW39732.1"/>
    <property type="molecule type" value="Genomic_DNA"/>
</dbReference>
<proteinExistence type="predicted"/>
<dbReference type="AlphaFoldDB" id="A0A4R4AJZ5"/>
<name>A0A4R4AJZ5_MARGR</name>
<dbReference type="InterPro" id="IPR010432">
    <property type="entry name" value="RDD"/>
</dbReference>
<dbReference type="Pfam" id="PF06271">
    <property type="entry name" value="RDD"/>
    <property type="match status" value="1"/>
</dbReference>
<evidence type="ECO:0000256" key="4">
    <source>
        <dbReference type="ARBA" id="ARBA00023136"/>
    </source>
</evidence>
<dbReference type="RefSeq" id="WP_132228166.1">
    <property type="nucleotide sequence ID" value="NZ_NRRH01000002.1"/>
</dbReference>
<evidence type="ECO:0000259" key="7">
    <source>
        <dbReference type="Pfam" id="PF06271"/>
    </source>
</evidence>
<evidence type="ECO:0000256" key="2">
    <source>
        <dbReference type="ARBA" id="ARBA00022692"/>
    </source>
</evidence>
<gene>
    <name evidence="8" type="ORF">EDC29_101148</name>
</gene>
<evidence type="ECO:0000256" key="3">
    <source>
        <dbReference type="ARBA" id="ARBA00022989"/>
    </source>
</evidence>
<accession>A0A4R4AJZ5</accession>
<feature type="region of interest" description="Disordered" evidence="5">
    <location>
        <begin position="162"/>
        <end position="181"/>
    </location>
</feature>
<keyword evidence="3 6" id="KW-1133">Transmembrane helix</keyword>
<feature type="transmembrane region" description="Helical" evidence="6">
    <location>
        <begin position="68"/>
        <end position="89"/>
    </location>
</feature>
<comment type="subcellular location">
    <subcellularLocation>
        <location evidence="1">Membrane</location>
        <topology evidence="1">Multi-pass membrane protein</topology>
    </subcellularLocation>
</comment>
<dbReference type="Proteomes" id="UP000295247">
    <property type="component" value="Unassembled WGS sequence"/>
</dbReference>
<reference evidence="8 9" key="1">
    <citation type="submission" date="2019-03" db="EMBL/GenBank/DDBJ databases">
        <title>Genomic Encyclopedia of Type Strains, Phase IV (KMG-IV): sequencing the most valuable type-strain genomes for metagenomic binning, comparative biology and taxonomic classification.</title>
        <authorList>
            <person name="Goeker M."/>
        </authorList>
    </citation>
    <scope>NUCLEOTIDE SEQUENCE [LARGE SCALE GENOMIC DNA]</scope>
    <source>
        <strain evidence="8 9">DSM 203</strain>
    </source>
</reference>
<evidence type="ECO:0000256" key="5">
    <source>
        <dbReference type="SAM" id="MobiDB-lite"/>
    </source>
</evidence>
<dbReference type="PANTHER" id="PTHR38480">
    <property type="entry name" value="SLR0254 PROTEIN"/>
    <property type="match status" value="1"/>
</dbReference>
<protein>
    <submittedName>
        <fullName evidence="8">Putative RDD family membrane protein YckC</fullName>
    </submittedName>
</protein>
<evidence type="ECO:0000313" key="8">
    <source>
        <dbReference type="EMBL" id="TCW39732.1"/>
    </source>
</evidence>
<keyword evidence="4 6" id="KW-0472">Membrane</keyword>